<evidence type="ECO:0000256" key="1">
    <source>
        <dbReference type="SAM" id="MobiDB-lite"/>
    </source>
</evidence>
<gene>
    <name evidence="2" type="ORF">OVA965_LOCUS29011</name>
    <name evidence="3" type="ORF">TMI583_LOCUS29779</name>
</gene>
<comment type="caution">
    <text evidence="2">The sequence shown here is derived from an EMBL/GenBank/DDBJ whole genome shotgun (WGS) entry which is preliminary data.</text>
</comment>
<sequence length="77" mass="9586">LAEDKRRHDEQRRKEEQKHAQEALRKEMIDGQRDLDSSRPQKKSMKRCLIGEEYEHDNEYFDIQKKIWEKQLVRHCY</sequence>
<accession>A0A8S2EUC1</accession>
<feature type="non-terminal residue" evidence="2">
    <location>
        <position position="1"/>
    </location>
</feature>
<evidence type="ECO:0000313" key="3">
    <source>
        <dbReference type="EMBL" id="CAF4119909.1"/>
    </source>
</evidence>
<feature type="compositionally biased region" description="Basic and acidic residues" evidence="1">
    <location>
        <begin position="1"/>
        <end position="39"/>
    </location>
</feature>
<proteinExistence type="predicted"/>
<feature type="region of interest" description="Disordered" evidence="1">
    <location>
        <begin position="1"/>
        <end position="44"/>
    </location>
</feature>
<name>A0A8S2EUC1_9BILA</name>
<dbReference type="Proteomes" id="UP000682733">
    <property type="component" value="Unassembled WGS sequence"/>
</dbReference>
<protein>
    <submittedName>
        <fullName evidence="2">Uncharacterized protein</fullName>
    </submittedName>
</protein>
<dbReference type="AlphaFoldDB" id="A0A8S2EUC1"/>
<organism evidence="2 4">
    <name type="scientific">Didymodactylos carnosus</name>
    <dbReference type="NCBI Taxonomy" id="1234261"/>
    <lineage>
        <taxon>Eukaryota</taxon>
        <taxon>Metazoa</taxon>
        <taxon>Spiralia</taxon>
        <taxon>Gnathifera</taxon>
        <taxon>Rotifera</taxon>
        <taxon>Eurotatoria</taxon>
        <taxon>Bdelloidea</taxon>
        <taxon>Philodinida</taxon>
        <taxon>Philodinidae</taxon>
        <taxon>Didymodactylos</taxon>
    </lineage>
</organism>
<dbReference type="EMBL" id="CAJOBA010041735">
    <property type="protein sequence ID" value="CAF4119909.1"/>
    <property type="molecule type" value="Genomic_DNA"/>
</dbReference>
<evidence type="ECO:0000313" key="4">
    <source>
        <dbReference type="Proteomes" id="UP000677228"/>
    </source>
</evidence>
<evidence type="ECO:0000313" key="2">
    <source>
        <dbReference type="EMBL" id="CAF1311654.1"/>
    </source>
</evidence>
<reference evidence="2" key="1">
    <citation type="submission" date="2021-02" db="EMBL/GenBank/DDBJ databases">
        <authorList>
            <person name="Nowell W R."/>
        </authorList>
    </citation>
    <scope>NUCLEOTIDE SEQUENCE</scope>
</reference>
<dbReference type="Proteomes" id="UP000677228">
    <property type="component" value="Unassembled WGS sequence"/>
</dbReference>
<dbReference type="EMBL" id="CAJNOK010020142">
    <property type="protein sequence ID" value="CAF1311654.1"/>
    <property type="molecule type" value="Genomic_DNA"/>
</dbReference>